<dbReference type="GO" id="GO:0016887">
    <property type="term" value="F:ATP hydrolysis activity"/>
    <property type="evidence" value="ECO:0007669"/>
    <property type="project" value="InterPro"/>
</dbReference>
<dbReference type="SMART" id="SM00382">
    <property type="entry name" value="AAA"/>
    <property type="match status" value="1"/>
</dbReference>
<keyword evidence="2" id="KW-0067">ATP-binding</keyword>
<organism evidence="5 6">
    <name type="scientific">Scleroderma citrinum Foug A</name>
    <dbReference type="NCBI Taxonomy" id="1036808"/>
    <lineage>
        <taxon>Eukaryota</taxon>
        <taxon>Fungi</taxon>
        <taxon>Dikarya</taxon>
        <taxon>Basidiomycota</taxon>
        <taxon>Agaricomycotina</taxon>
        <taxon>Agaricomycetes</taxon>
        <taxon>Agaricomycetidae</taxon>
        <taxon>Boletales</taxon>
        <taxon>Sclerodermatineae</taxon>
        <taxon>Sclerodermataceae</taxon>
        <taxon>Scleroderma</taxon>
    </lineage>
</organism>
<dbReference type="PROSITE" id="PS50893">
    <property type="entry name" value="ABC_TRANSPORTER_2"/>
    <property type="match status" value="1"/>
</dbReference>
<keyword evidence="3" id="KW-0472">Membrane</keyword>
<dbReference type="InterPro" id="IPR039421">
    <property type="entry name" value="Type_1_exporter"/>
</dbReference>
<protein>
    <recommendedName>
        <fullName evidence="4">ABC transporter domain-containing protein</fullName>
    </recommendedName>
</protein>
<dbReference type="InterPro" id="IPR003593">
    <property type="entry name" value="AAA+_ATPase"/>
</dbReference>
<accession>A0A0C3DQV9</accession>
<dbReference type="PANTHER" id="PTHR43394:SF1">
    <property type="entry name" value="ATP-BINDING CASSETTE SUB-FAMILY B MEMBER 10, MITOCHONDRIAL"/>
    <property type="match status" value="1"/>
</dbReference>
<keyword evidence="1" id="KW-0547">Nucleotide-binding</keyword>
<evidence type="ECO:0000313" key="6">
    <source>
        <dbReference type="Proteomes" id="UP000053989"/>
    </source>
</evidence>
<feature type="domain" description="ABC transporter" evidence="4">
    <location>
        <begin position="405"/>
        <end position="675"/>
    </location>
</feature>
<dbReference type="InterPro" id="IPR027417">
    <property type="entry name" value="P-loop_NTPase"/>
</dbReference>
<keyword evidence="6" id="KW-1185">Reference proteome</keyword>
<evidence type="ECO:0000259" key="4">
    <source>
        <dbReference type="PROSITE" id="PS50893"/>
    </source>
</evidence>
<dbReference type="InParanoid" id="A0A0C3DQV9"/>
<evidence type="ECO:0000313" key="5">
    <source>
        <dbReference type="EMBL" id="KIM58579.1"/>
    </source>
</evidence>
<evidence type="ECO:0000256" key="1">
    <source>
        <dbReference type="ARBA" id="ARBA00022741"/>
    </source>
</evidence>
<dbReference type="InterPro" id="IPR003439">
    <property type="entry name" value="ABC_transporter-like_ATP-bd"/>
</dbReference>
<dbReference type="Proteomes" id="UP000053989">
    <property type="component" value="Unassembled WGS sequence"/>
</dbReference>
<dbReference type="SUPFAM" id="SSF52540">
    <property type="entry name" value="P-loop containing nucleoside triphosphate hydrolases"/>
    <property type="match status" value="1"/>
</dbReference>
<dbReference type="AlphaFoldDB" id="A0A0C3DQV9"/>
<feature type="transmembrane region" description="Helical" evidence="3">
    <location>
        <begin position="68"/>
        <end position="88"/>
    </location>
</feature>
<gene>
    <name evidence="5" type="ORF">SCLCIDRAFT_1218540</name>
</gene>
<dbReference type="GO" id="GO:0015421">
    <property type="term" value="F:ABC-type oligopeptide transporter activity"/>
    <property type="evidence" value="ECO:0007669"/>
    <property type="project" value="TreeGrafter"/>
</dbReference>
<dbReference type="STRING" id="1036808.A0A0C3DQV9"/>
<sequence>MIWQDIVQNLAHLVYGQPTSAKRKYSKFNLGVWRVVLAHESFFSFPGIKYHQDIMNTIRLLRRACGDLYAISPPMFLFMILAHFWYAVEDAMSLYFSSQLLFHIERRIMEGPDGQSGNHLLWATATRVLCSVLTSMMKWASEKTAATYKTRINYHMEGRLFAAELSQDLSVSMSTSSRGDPDTVVQCLEHVLMFAGNVISLLFQLRLVIHVVDTSVRHAGLTLVLLSMLPMFTGSRHLYGKAYVVQAINQSYLRKLALLKFVGDRLKPQVIGAGIKNYLLEEYRTVQHNLRDIPDMSAEGLYVSRSPLLFRVLHQLCPQAVMLYAALVALFNPSKISLAKLAIIEQTNASLRHSFAALSLWTHEFPQDVTRMGQFYMQLDAKPEMKDGDTSYPRPGYDESIGMSIEFRNVSFNYPSTKTDRSALSDVCFTIQPGNLVVIVGSNGGGKTTIIKLLSRFYDVDAGTIFIDGIPIQEYRMDDLRKGIAMLTQEHDLFPVSIREDVALGSPDKSAIRDTEKLAESLRLSGAEHIVNNFSDGINTILEPVSNGYVSFDGNEDEKLQAIYKSFAKSTSVSGGERQRLVAARTFMRLMSTPVKLATIDEPSSALDPAGEFKLFSHLREARKGRTMIFVTHRFGHLTKHADLIICVKDGKVVETGTHLELLSVDGEYAHLYNVQAQAFSSVTVFDSFTTSLY</sequence>
<dbReference type="Gene3D" id="3.40.50.300">
    <property type="entry name" value="P-loop containing nucleotide triphosphate hydrolases"/>
    <property type="match status" value="1"/>
</dbReference>
<dbReference type="HOGENOM" id="CLU_000604_63_0_1"/>
<name>A0A0C3DQV9_9AGAM</name>
<dbReference type="PANTHER" id="PTHR43394">
    <property type="entry name" value="ATP-DEPENDENT PERMEASE MDL1, MITOCHONDRIAL"/>
    <property type="match status" value="1"/>
</dbReference>
<dbReference type="GO" id="GO:0005524">
    <property type="term" value="F:ATP binding"/>
    <property type="evidence" value="ECO:0007669"/>
    <property type="project" value="UniProtKB-KW"/>
</dbReference>
<evidence type="ECO:0000256" key="2">
    <source>
        <dbReference type="ARBA" id="ARBA00022840"/>
    </source>
</evidence>
<keyword evidence="3" id="KW-0812">Transmembrane</keyword>
<keyword evidence="3" id="KW-1133">Transmembrane helix</keyword>
<evidence type="ECO:0000256" key="3">
    <source>
        <dbReference type="SAM" id="Phobius"/>
    </source>
</evidence>
<proteinExistence type="predicted"/>
<reference evidence="5 6" key="1">
    <citation type="submission" date="2014-04" db="EMBL/GenBank/DDBJ databases">
        <authorList>
            <consortium name="DOE Joint Genome Institute"/>
            <person name="Kuo A."/>
            <person name="Kohler A."/>
            <person name="Nagy L.G."/>
            <person name="Floudas D."/>
            <person name="Copeland A."/>
            <person name="Barry K.W."/>
            <person name="Cichocki N."/>
            <person name="Veneault-Fourrey C."/>
            <person name="LaButti K."/>
            <person name="Lindquist E.A."/>
            <person name="Lipzen A."/>
            <person name="Lundell T."/>
            <person name="Morin E."/>
            <person name="Murat C."/>
            <person name="Sun H."/>
            <person name="Tunlid A."/>
            <person name="Henrissat B."/>
            <person name="Grigoriev I.V."/>
            <person name="Hibbett D.S."/>
            <person name="Martin F."/>
            <person name="Nordberg H.P."/>
            <person name="Cantor M.N."/>
            <person name="Hua S.X."/>
        </authorList>
    </citation>
    <scope>NUCLEOTIDE SEQUENCE [LARGE SCALE GENOMIC DNA]</scope>
    <source>
        <strain evidence="5 6">Foug A</strain>
    </source>
</reference>
<reference evidence="6" key="2">
    <citation type="submission" date="2015-01" db="EMBL/GenBank/DDBJ databases">
        <title>Evolutionary Origins and Diversification of the Mycorrhizal Mutualists.</title>
        <authorList>
            <consortium name="DOE Joint Genome Institute"/>
            <consortium name="Mycorrhizal Genomics Consortium"/>
            <person name="Kohler A."/>
            <person name="Kuo A."/>
            <person name="Nagy L.G."/>
            <person name="Floudas D."/>
            <person name="Copeland A."/>
            <person name="Barry K.W."/>
            <person name="Cichocki N."/>
            <person name="Veneault-Fourrey C."/>
            <person name="LaButti K."/>
            <person name="Lindquist E.A."/>
            <person name="Lipzen A."/>
            <person name="Lundell T."/>
            <person name="Morin E."/>
            <person name="Murat C."/>
            <person name="Riley R."/>
            <person name="Ohm R."/>
            <person name="Sun H."/>
            <person name="Tunlid A."/>
            <person name="Henrissat B."/>
            <person name="Grigoriev I.V."/>
            <person name="Hibbett D.S."/>
            <person name="Martin F."/>
        </authorList>
    </citation>
    <scope>NUCLEOTIDE SEQUENCE [LARGE SCALE GENOMIC DNA]</scope>
    <source>
        <strain evidence="6">Foug A</strain>
    </source>
</reference>
<dbReference type="EMBL" id="KN822084">
    <property type="protein sequence ID" value="KIM58579.1"/>
    <property type="molecule type" value="Genomic_DNA"/>
</dbReference>
<dbReference type="Pfam" id="PF00005">
    <property type="entry name" value="ABC_tran"/>
    <property type="match status" value="1"/>
</dbReference>
<dbReference type="OrthoDB" id="6500128at2759"/>